<sequence>MEGSPSSGNLRVLKQELARRVREIRESFDSGDGERLAASLGLPVRTWWNYEAGCTMPATVLLEFIELTGAHPHWLLTGEGEPFSSSSR</sequence>
<name>A0AAU7CGN9_9BACT</name>
<dbReference type="Gene3D" id="1.10.260.40">
    <property type="entry name" value="lambda repressor-like DNA-binding domains"/>
    <property type="match status" value="1"/>
</dbReference>
<dbReference type="RefSeq" id="WP_406697054.1">
    <property type="nucleotide sequence ID" value="NZ_CP155447.1"/>
</dbReference>
<proteinExistence type="predicted"/>
<dbReference type="AlphaFoldDB" id="A0AAU7CGN9"/>
<dbReference type="InterPro" id="IPR010982">
    <property type="entry name" value="Lambda_DNA-bd_dom_sf"/>
</dbReference>
<dbReference type="EMBL" id="CP155447">
    <property type="protein sequence ID" value="XBH04302.1"/>
    <property type="molecule type" value="Genomic_DNA"/>
</dbReference>
<evidence type="ECO:0008006" key="2">
    <source>
        <dbReference type="Google" id="ProtNLM"/>
    </source>
</evidence>
<protein>
    <recommendedName>
        <fullName evidence="2">HTH cro/C1-type domain-containing protein</fullName>
    </recommendedName>
</protein>
<gene>
    <name evidence="1" type="ORF">V5E97_39315</name>
</gene>
<accession>A0AAU7CGN9</accession>
<reference evidence="1" key="1">
    <citation type="submission" date="2024-05" db="EMBL/GenBank/DDBJ databases">
        <title>Planctomycetes of the genus Singulisphaera possess chitinolytic capabilities.</title>
        <authorList>
            <person name="Ivanova A."/>
        </authorList>
    </citation>
    <scope>NUCLEOTIDE SEQUENCE</scope>
    <source>
        <strain evidence="1">Ch08T</strain>
    </source>
</reference>
<evidence type="ECO:0000313" key="1">
    <source>
        <dbReference type="EMBL" id="XBH04302.1"/>
    </source>
</evidence>
<dbReference type="GO" id="GO:0003677">
    <property type="term" value="F:DNA binding"/>
    <property type="evidence" value="ECO:0007669"/>
    <property type="project" value="InterPro"/>
</dbReference>
<organism evidence="1">
    <name type="scientific">Singulisphaera sp. Ch08</name>
    <dbReference type="NCBI Taxonomy" id="3120278"/>
    <lineage>
        <taxon>Bacteria</taxon>
        <taxon>Pseudomonadati</taxon>
        <taxon>Planctomycetota</taxon>
        <taxon>Planctomycetia</taxon>
        <taxon>Isosphaerales</taxon>
        <taxon>Isosphaeraceae</taxon>
        <taxon>Singulisphaera</taxon>
    </lineage>
</organism>
<dbReference type="SUPFAM" id="SSF47413">
    <property type="entry name" value="lambda repressor-like DNA-binding domains"/>
    <property type="match status" value="1"/>
</dbReference>